<dbReference type="HOGENOM" id="CLU_2184880_0_0_1"/>
<feature type="transmembrane region" description="Helical" evidence="1">
    <location>
        <begin position="58"/>
        <end position="78"/>
    </location>
</feature>
<organism evidence="2 3">
    <name type="scientific">Phanerochaete carnosa (strain HHB-10118-sp)</name>
    <name type="common">White-rot fungus</name>
    <name type="synonym">Peniophora carnosa</name>
    <dbReference type="NCBI Taxonomy" id="650164"/>
    <lineage>
        <taxon>Eukaryota</taxon>
        <taxon>Fungi</taxon>
        <taxon>Dikarya</taxon>
        <taxon>Basidiomycota</taxon>
        <taxon>Agaricomycotina</taxon>
        <taxon>Agaricomycetes</taxon>
        <taxon>Polyporales</taxon>
        <taxon>Phanerochaetaceae</taxon>
        <taxon>Phanerochaete</taxon>
    </lineage>
</organism>
<dbReference type="EMBL" id="JH930468">
    <property type="protein sequence ID" value="EKM60184.1"/>
    <property type="molecule type" value="Genomic_DNA"/>
</dbReference>
<keyword evidence="1" id="KW-0812">Transmembrane</keyword>
<dbReference type="AlphaFoldDB" id="K5WLX0"/>
<dbReference type="KEGG" id="pco:PHACADRAFT_189312"/>
<proteinExistence type="predicted"/>
<keyword evidence="1" id="KW-1133">Transmembrane helix</keyword>
<evidence type="ECO:0000313" key="3">
    <source>
        <dbReference type="Proteomes" id="UP000008370"/>
    </source>
</evidence>
<feature type="transmembrane region" description="Helical" evidence="1">
    <location>
        <begin position="25"/>
        <end position="46"/>
    </location>
</feature>
<evidence type="ECO:0000313" key="2">
    <source>
        <dbReference type="EMBL" id="EKM60184.1"/>
    </source>
</evidence>
<dbReference type="InParanoid" id="K5WLX0"/>
<dbReference type="Proteomes" id="UP000008370">
    <property type="component" value="Unassembled WGS sequence"/>
</dbReference>
<gene>
    <name evidence="2" type="ORF">PHACADRAFT_189312</name>
</gene>
<sequence length="109" mass="12642">MAYGYNRAHALPLDFWSTKISQYRFTYIMHALLILADNIVLSLTWIKTFGIWKNAYRLHMRVSLTTCLLCDETIYFMALLATNVAEMMINHNFTMVQQRPNSMGAATRA</sequence>
<evidence type="ECO:0000256" key="1">
    <source>
        <dbReference type="SAM" id="Phobius"/>
    </source>
</evidence>
<dbReference type="RefSeq" id="XP_007389661.1">
    <property type="nucleotide sequence ID" value="XM_007389599.1"/>
</dbReference>
<reference evidence="2 3" key="1">
    <citation type="journal article" date="2012" name="BMC Genomics">
        <title>Comparative genomics of the white-rot fungi, Phanerochaete carnosa and P. chrysosporium, to elucidate the genetic basis of the distinct wood types they colonize.</title>
        <authorList>
            <person name="Suzuki H."/>
            <person name="MacDonald J."/>
            <person name="Syed K."/>
            <person name="Salamov A."/>
            <person name="Hori C."/>
            <person name="Aerts A."/>
            <person name="Henrissat B."/>
            <person name="Wiebenga A."/>
            <person name="vanKuyk P.A."/>
            <person name="Barry K."/>
            <person name="Lindquist E."/>
            <person name="LaButti K."/>
            <person name="Lapidus A."/>
            <person name="Lucas S."/>
            <person name="Coutinho P."/>
            <person name="Gong Y."/>
            <person name="Samejima M."/>
            <person name="Mahadevan R."/>
            <person name="Abou-Zaid M."/>
            <person name="de Vries R.P."/>
            <person name="Igarashi K."/>
            <person name="Yadav J.S."/>
            <person name="Grigoriev I.V."/>
            <person name="Master E.R."/>
        </authorList>
    </citation>
    <scope>NUCLEOTIDE SEQUENCE [LARGE SCALE GENOMIC DNA]</scope>
    <source>
        <strain evidence="2 3">HHB-10118-sp</strain>
    </source>
</reference>
<protein>
    <submittedName>
        <fullName evidence="2">Uncharacterized protein</fullName>
    </submittedName>
</protein>
<name>K5WLX0_PHACS</name>
<keyword evidence="1" id="KW-0472">Membrane</keyword>
<dbReference type="GeneID" id="18910554"/>
<accession>K5WLX0</accession>
<keyword evidence="3" id="KW-1185">Reference proteome</keyword>